<dbReference type="EMBL" id="SJSL01000001">
    <property type="protein sequence ID" value="TCD02895.1"/>
    <property type="molecule type" value="Genomic_DNA"/>
</dbReference>
<reference evidence="5 6" key="1">
    <citation type="submission" date="2019-02" db="EMBL/GenBank/DDBJ databases">
        <title>Pedobacter sp. RP-1-14 sp. nov., isolated from Arctic soil.</title>
        <authorList>
            <person name="Dahal R.H."/>
        </authorList>
    </citation>
    <scope>NUCLEOTIDE SEQUENCE [LARGE SCALE GENOMIC DNA]</scope>
    <source>
        <strain evidence="5 6">RP-1-14</strain>
    </source>
</reference>
<dbReference type="Gene3D" id="3.40.50.10860">
    <property type="entry name" value="Leucine Dehydrogenase, chain A, domain 1"/>
    <property type="match status" value="1"/>
</dbReference>
<dbReference type="Gene3D" id="3.40.50.720">
    <property type="entry name" value="NAD(P)-binding Rossmann-like Domain"/>
    <property type="match status" value="1"/>
</dbReference>
<keyword evidence="6" id="KW-1185">Reference proteome</keyword>
<dbReference type="InterPro" id="IPR013708">
    <property type="entry name" value="Shikimate_DH-bd_N"/>
</dbReference>
<evidence type="ECO:0000256" key="2">
    <source>
        <dbReference type="ARBA" id="ARBA00023002"/>
    </source>
</evidence>
<keyword evidence="3" id="KW-0057">Aromatic amino acid biosynthesis</keyword>
<dbReference type="SUPFAM" id="SSF53223">
    <property type="entry name" value="Aminoacid dehydrogenase-like, N-terminal domain"/>
    <property type="match status" value="1"/>
</dbReference>
<gene>
    <name evidence="5" type="ORF">EZ437_02610</name>
</gene>
<dbReference type="GO" id="GO:0004764">
    <property type="term" value="F:shikimate 3-dehydrogenase (NADP+) activity"/>
    <property type="evidence" value="ECO:0007669"/>
    <property type="project" value="InterPro"/>
</dbReference>
<evidence type="ECO:0000256" key="1">
    <source>
        <dbReference type="ARBA" id="ARBA00004871"/>
    </source>
</evidence>
<dbReference type="GO" id="GO:0005829">
    <property type="term" value="C:cytosol"/>
    <property type="evidence" value="ECO:0007669"/>
    <property type="project" value="TreeGrafter"/>
</dbReference>
<keyword evidence="2" id="KW-0560">Oxidoreductase</keyword>
<dbReference type="GO" id="GO:0050661">
    <property type="term" value="F:NADP binding"/>
    <property type="evidence" value="ECO:0007669"/>
    <property type="project" value="TreeGrafter"/>
</dbReference>
<dbReference type="PANTHER" id="PTHR21089:SF1">
    <property type="entry name" value="BIFUNCTIONAL 3-DEHYDROQUINATE DEHYDRATASE_SHIKIMATE DEHYDROGENASE, CHLOROPLASTIC"/>
    <property type="match status" value="1"/>
</dbReference>
<sequence length="247" mass="27644">MRKFGLIGFPLSHSFSKKFFSEKFDREHIIDCEYELFPIESTQSLPALLAGDKSLRGLNVTIPHKLGVLPFLNEMDEAAYQIGAVNCISIQQNDGEQVLKGYNTDAYGFEESLKPLLDPQQSKALVFGDGGAAKAVKYVLKKLDISFLVVSRKQSDQTISYAAVTPQLLQEYTVLINTTPLGMSPNTESYPEIPYSALSGKHLAYDLVYNPEETLFLKKAQSYGAKVKNGLEMLHLQAERSWHIWNS</sequence>
<dbReference type="InterPro" id="IPR022893">
    <property type="entry name" value="Shikimate_DH_fam"/>
</dbReference>
<dbReference type="RefSeq" id="WP_131592964.1">
    <property type="nucleotide sequence ID" value="NZ_SJSL01000001.1"/>
</dbReference>
<accession>A0A4R0NTV1</accession>
<dbReference type="PANTHER" id="PTHR21089">
    <property type="entry name" value="SHIKIMATE DEHYDROGENASE"/>
    <property type="match status" value="1"/>
</dbReference>
<evidence type="ECO:0000313" key="5">
    <source>
        <dbReference type="EMBL" id="TCD02895.1"/>
    </source>
</evidence>
<evidence type="ECO:0000313" key="6">
    <source>
        <dbReference type="Proteomes" id="UP000293347"/>
    </source>
</evidence>
<dbReference type="Pfam" id="PF08501">
    <property type="entry name" value="Shikimate_dh_N"/>
    <property type="match status" value="1"/>
</dbReference>
<feature type="domain" description="Shikimate dehydrogenase substrate binding N-terminal" evidence="4">
    <location>
        <begin position="6"/>
        <end position="88"/>
    </location>
</feature>
<dbReference type="InterPro" id="IPR046346">
    <property type="entry name" value="Aminoacid_DH-like_N_sf"/>
</dbReference>
<protein>
    <submittedName>
        <fullName evidence="5">Shikimate dehydrogenase</fullName>
    </submittedName>
</protein>
<dbReference type="GO" id="GO:0009423">
    <property type="term" value="P:chorismate biosynthetic process"/>
    <property type="evidence" value="ECO:0007669"/>
    <property type="project" value="TreeGrafter"/>
</dbReference>
<dbReference type="GO" id="GO:0019632">
    <property type="term" value="P:shikimate metabolic process"/>
    <property type="evidence" value="ECO:0007669"/>
    <property type="project" value="TreeGrafter"/>
</dbReference>
<evidence type="ECO:0000259" key="4">
    <source>
        <dbReference type="Pfam" id="PF08501"/>
    </source>
</evidence>
<dbReference type="GO" id="GO:0009073">
    <property type="term" value="P:aromatic amino acid family biosynthetic process"/>
    <property type="evidence" value="ECO:0007669"/>
    <property type="project" value="UniProtKB-KW"/>
</dbReference>
<evidence type="ECO:0000256" key="3">
    <source>
        <dbReference type="ARBA" id="ARBA00023141"/>
    </source>
</evidence>
<dbReference type="CDD" id="cd01065">
    <property type="entry name" value="NAD_bind_Shikimate_DH"/>
    <property type="match status" value="1"/>
</dbReference>
<name>A0A4R0NTV1_9SPHI</name>
<comment type="pathway">
    <text evidence="1">Metabolic intermediate biosynthesis; chorismate biosynthesis; chorismate from D-erythrose 4-phosphate and phosphoenolpyruvate: step 4/7.</text>
</comment>
<dbReference type="AlphaFoldDB" id="A0A4R0NTV1"/>
<organism evidence="5 6">
    <name type="scientific">Pedobacter psychroterrae</name>
    <dbReference type="NCBI Taxonomy" id="2530453"/>
    <lineage>
        <taxon>Bacteria</taxon>
        <taxon>Pseudomonadati</taxon>
        <taxon>Bacteroidota</taxon>
        <taxon>Sphingobacteriia</taxon>
        <taxon>Sphingobacteriales</taxon>
        <taxon>Sphingobacteriaceae</taxon>
        <taxon>Pedobacter</taxon>
    </lineage>
</organism>
<proteinExistence type="predicted"/>
<dbReference type="SUPFAM" id="SSF51735">
    <property type="entry name" value="NAD(P)-binding Rossmann-fold domains"/>
    <property type="match status" value="1"/>
</dbReference>
<comment type="caution">
    <text evidence="5">The sequence shown here is derived from an EMBL/GenBank/DDBJ whole genome shotgun (WGS) entry which is preliminary data.</text>
</comment>
<keyword evidence="3" id="KW-0028">Amino-acid biosynthesis</keyword>
<dbReference type="OrthoDB" id="9792692at2"/>
<dbReference type="InterPro" id="IPR036291">
    <property type="entry name" value="NAD(P)-bd_dom_sf"/>
</dbReference>
<dbReference type="Proteomes" id="UP000293347">
    <property type="component" value="Unassembled WGS sequence"/>
</dbReference>